<protein>
    <submittedName>
        <fullName evidence="1">Uncharacterized protein</fullName>
    </submittedName>
</protein>
<dbReference type="Proteomes" id="UP000410492">
    <property type="component" value="Unassembled WGS sequence"/>
</dbReference>
<dbReference type="AlphaFoldDB" id="A0A653BGR8"/>
<accession>A0A653BGR8</accession>
<keyword evidence="2" id="KW-1185">Reference proteome</keyword>
<dbReference type="EMBL" id="CAACVG010000745">
    <property type="protein sequence ID" value="VEN34484.1"/>
    <property type="molecule type" value="Genomic_DNA"/>
</dbReference>
<evidence type="ECO:0000313" key="2">
    <source>
        <dbReference type="Proteomes" id="UP000410492"/>
    </source>
</evidence>
<gene>
    <name evidence="1" type="ORF">CALMAC_LOCUS664</name>
</gene>
<sequence>KITRKNRQLEHLFSFSGQFSFYLCVWVQLQFVVQLHQVCSNLSVLIIFVPTYSIHLSQPPASSIYNRVLIIVKEFLMQRTDAKFESLK</sequence>
<proteinExistence type="predicted"/>
<feature type="non-terminal residue" evidence="1">
    <location>
        <position position="1"/>
    </location>
</feature>
<evidence type="ECO:0000313" key="1">
    <source>
        <dbReference type="EMBL" id="VEN34484.1"/>
    </source>
</evidence>
<reference evidence="1 2" key="1">
    <citation type="submission" date="2019-01" db="EMBL/GenBank/DDBJ databases">
        <authorList>
            <person name="Sayadi A."/>
        </authorList>
    </citation>
    <scope>NUCLEOTIDE SEQUENCE [LARGE SCALE GENOMIC DNA]</scope>
</reference>
<name>A0A653BGR8_CALMS</name>
<organism evidence="1 2">
    <name type="scientific">Callosobruchus maculatus</name>
    <name type="common">Southern cowpea weevil</name>
    <name type="synonym">Pulse bruchid</name>
    <dbReference type="NCBI Taxonomy" id="64391"/>
    <lineage>
        <taxon>Eukaryota</taxon>
        <taxon>Metazoa</taxon>
        <taxon>Ecdysozoa</taxon>
        <taxon>Arthropoda</taxon>
        <taxon>Hexapoda</taxon>
        <taxon>Insecta</taxon>
        <taxon>Pterygota</taxon>
        <taxon>Neoptera</taxon>
        <taxon>Endopterygota</taxon>
        <taxon>Coleoptera</taxon>
        <taxon>Polyphaga</taxon>
        <taxon>Cucujiformia</taxon>
        <taxon>Chrysomeloidea</taxon>
        <taxon>Chrysomelidae</taxon>
        <taxon>Bruchinae</taxon>
        <taxon>Bruchini</taxon>
        <taxon>Callosobruchus</taxon>
    </lineage>
</organism>